<evidence type="ECO:0000313" key="4">
    <source>
        <dbReference type="EMBL" id="BBL02717.1"/>
    </source>
</evidence>
<proteinExistence type="predicted"/>
<keyword evidence="1 2" id="KW-0732">Signal</keyword>
<feature type="domain" description="Outer membrane protein beta-barrel" evidence="3">
    <location>
        <begin position="15"/>
        <end position="210"/>
    </location>
</feature>
<organism evidence="4 5">
    <name type="scientific">Alistipes communis</name>
    <dbReference type="NCBI Taxonomy" id="2585118"/>
    <lineage>
        <taxon>Bacteria</taxon>
        <taxon>Pseudomonadati</taxon>
        <taxon>Bacteroidota</taxon>
        <taxon>Bacteroidia</taxon>
        <taxon>Bacteroidales</taxon>
        <taxon>Rikenellaceae</taxon>
        <taxon>Alistipes</taxon>
    </lineage>
</organism>
<feature type="signal peptide" evidence="2">
    <location>
        <begin position="1"/>
        <end position="27"/>
    </location>
</feature>
<gene>
    <name evidence="4" type="ORF">A5CBH24_00300</name>
</gene>
<dbReference type="SUPFAM" id="SSF56925">
    <property type="entry name" value="OMPA-like"/>
    <property type="match status" value="1"/>
</dbReference>
<evidence type="ECO:0000256" key="1">
    <source>
        <dbReference type="ARBA" id="ARBA00022729"/>
    </source>
</evidence>
<accession>A0A4Y1WPK3</accession>
<evidence type="ECO:0000313" key="5">
    <source>
        <dbReference type="Proteomes" id="UP000318946"/>
    </source>
</evidence>
<feature type="chain" id="PRO_5021435252" description="Outer membrane protein beta-barrel domain-containing protein" evidence="2">
    <location>
        <begin position="28"/>
        <end position="210"/>
    </location>
</feature>
<evidence type="ECO:0000259" key="3">
    <source>
        <dbReference type="Pfam" id="PF13505"/>
    </source>
</evidence>
<sequence length="210" mass="23253">MKTLSIFSRKALLLAVAAVTFALPGRAQLIQNTYLNVDWQVTVPLGSAFADKASGWGMNFEGGYFVTPEITVGAFISYQTNIESIGRQTLQLGSGAAMTTAQKHTLFELPFGVVGRYNFLKGSVFQPYAGLRIGADYAEMSSYYYTIQQYQDTWGVYLSPEIGVSIFPSPAQRFGFHVALFYSYASNNDDLLIYTMNNINRFGVRVGISF</sequence>
<dbReference type="InterPro" id="IPR011250">
    <property type="entry name" value="OMP/PagP_B-barrel"/>
</dbReference>
<dbReference type="AlphaFoldDB" id="A0A4Y1WPK3"/>
<dbReference type="Proteomes" id="UP000318946">
    <property type="component" value="Chromosome"/>
</dbReference>
<dbReference type="KEGG" id="acou:A5CBH24_00300"/>
<dbReference type="Gene3D" id="2.40.160.20">
    <property type="match status" value="1"/>
</dbReference>
<evidence type="ECO:0000256" key="2">
    <source>
        <dbReference type="SAM" id="SignalP"/>
    </source>
</evidence>
<dbReference type="OrthoDB" id="1094316at2"/>
<reference evidence="5" key="1">
    <citation type="submission" date="2019-06" db="EMBL/GenBank/DDBJ databases">
        <title>Alistipes onderdonkii subsp. vulgaris subsp. nov., Alistipes dispar sp. nov. and Alistipes communis sp. nov., isolated from human faeces, and creation of Alistipes onderdonkii subsp. onderdonkii subsp. nov.</title>
        <authorList>
            <person name="Sakamoto M."/>
            <person name="Ikeyama N."/>
            <person name="Ogata Y."/>
            <person name="Suda W."/>
            <person name="Iino T."/>
            <person name="Hattori M."/>
            <person name="Ohkuma M."/>
        </authorList>
    </citation>
    <scope>NUCLEOTIDE SEQUENCE [LARGE SCALE GENOMIC DNA]</scope>
    <source>
        <strain evidence="5">5CBH24</strain>
    </source>
</reference>
<dbReference type="RefSeq" id="WP_026074670.1">
    <property type="nucleotide sequence ID" value="NZ_AP019735.1"/>
</dbReference>
<dbReference type="EMBL" id="AP019735">
    <property type="protein sequence ID" value="BBL02717.1"/>
    <property type="molecule type" value="Genomic_DNA"/>
</dbReference>
<keyword evidence="5" id="KW-1185">Reference proteome</keyword>
<protein>
    <recommendedName>
        <fullName evidence="3">Outer membrane protein beta-barrel domain-containing protein</fullName>
    </recommendedName>
</protein>
<dbReference type="GeneID" id="78340752"/>
<dbReference type="Pfam" id="PF13505">
    <property type="entry name" value="OMP_b-brl"/>
    <property type="match status" value="1"/>
</dbReference>
<dbReference type="InterPro" id="IPR027385">
    <property type="entry name" value="Beta-barrel_OMP"/>
</dbReference>
<name>A0A4Y1WPK3_9BACT</name>